<dbReference type="Proteomes" id="UP000198211">
    <property type="component" value="Unassembled WGS sequence"/>
</dbReference>
<evidence type="ECO:0000313" key="1">
    <source>
        <dbReference type="EMBL" id="OWZ06261.1"/>
    </source>
</evidence>
<protein>
    <submittedName>
        <fullName evidence="1">Uncharacterized protein</fullName>
    </submittedName>
</protein>
<name>A0A225VL18_9STRA</name>
<keyword evidence="2" id="KW-1185">Reference proteome</keyword>
<gene>
    <name evidence="1" type="ORF">PHMEG_00021508</name>
</gene>
<sequence length="124" mass="13968">MASTEEFTANLYDPLLCDRVEDTQRRKNGRLSWGHPAQNLSNLMIFFWSVEDVGKGFLLSSPKFHYQRSTAPSALSQRSHAAYRLVETSEMSALLRLQLGLQHGASDDERCLTYADILAGFAKN</sequence>
<evidence type="ECO:0000313" key="2">
    <source>
        <dbReference type="Proteomes" id="UP000198211"/>
    </source>
</evidence>
<dbReference type="EMBL" id="NBNE01004041">
    <property type="protein sequence ID" value="OWZ06261.1"/>
    <property type="molecule type" value="Genomic_DNA"/>
</dbReference>
<reference evidence="2" key="1">
    <citation type="submission" date="2017-03" db="EMBL/GenBank/DDBJ databases">
        <title>Phytopthora megakarya and P. palmivora, two closely related causual agents of cacao black pod achieved similar genome size and gene model numbers by different mechanisms.</title>
        <authorList>
            <person name="Ali S."/>
            <person name="Shao J."/>
            <person name="Larry D.J."/>
            <person name="Kronmiller B."/>
            <person name="Shen D."/>
            <person name="Strem M.D."/>
            <person name="Melnick R.L."/>
            <person name="Guiltinan M.J."/>
            <person name="Tyler B.M."/>
            <person name="Meinhardt L.W."/>
            <person name="Bailey B.A."/>
        </authorList>
    </citation>
    <scope>NUCLEOTIDE SEQUENCE [LARGE SCALE GENOMIC DNA]</scope>
    <source>
        <strain evidence="2">zdho120</strain>
    </source>
</reference>
<accession>A0A225VL18</accession>
<comment type="caution">
    <text evidence="1">The sequence shown here is derived from an EMBL/GenBank/DDBJ whole genome shotgun (WGS) entry which is preliminary data.</text>
</comment>
<dbReference type="AlphaFoldDB" id="A0A225VL18"/>
<organism evidence="1 2">
    <name type="scientific">Phytophthora megakarya</name>
    <dbReference type="NCBI Taxonomy" id="4795"/>
    <lineage>
        <taxon>Eukaryota</taxon>
        <taxon>Sar</taxon>
        <taxon>Stramenopiles</taxon>
        <taxon>Oomycota</taxon>
        <taxon>Peronosporomycetes</taxon>
        <taxon>Peronosporales</taxon>
        <taxon>Peronosporaceae</taxon>
        <taxon>Phytophthora</taxon>
    </lineage>
</organism>
<proteinExistence type="predicted"/>